<evidence type="ECO:0000256" key="12">
    <source>
        <dbReference type="ARBA" id="ARBA00023136"/>
    </source>
</evidence>
<keyword evidence="4" id="KW-1003">Cell membrane</keyword>
<feature type="transmembrane region" description="Helical" evidence="13">
    <location>
        <begin position="58"/>
        <end position="82"/>
    </location>
</feature>
<dbReference type="RefSeq" id="WP_148696556.1">
    <property type="nucleotide sequence ID" value="NZ_CP017834.1"/>
</dbReference>
<dbReference type="PANTHER" id="PTHR35864:SF1">
    <property type="entry name" value="ZINC METALLOPROTEASE YWHC-RELATED"/>
    <property type="match status" value="1"/>
</dbReference>
<proteinExistence type="inferred from homology"/>
<evidence type="ECO:0000256" key="3">
    <source>
        <dbReference type="ARBA" id="ARBA00007931"/>
    </source>
</evidence>
<keyword evidence="12 13" id="KW-0472">Membrane</keyword>
<dbReference type="AlphaFoldDB" id="A0A1L4CY31"/>
<evidence type="ECO:0000256" key="11">
    <source>
        <dbReference type="ARBA" id="ARBA00023049"/>
    </source>
</evidence>
<comment type="cofactor">
    <cofactor evidence="1">
        <name>Zn(2+)</name>
        <dbReference type="ChEBI" id="CHEBI:29105"/>
    </cofactor>
</comment>
<dbReference type="InterPro" id="IPR052348">
    <property type="entry name" value="Metallopeptidase_M50B"/>
</dbReference>
<evidence type="ECO:0000256" key="5">
    <source>
        <dbReference type="ARBA" id="ARBA00022670"/>
    </source>
</evidence>
<keyword evidence="11" id="KW-0482">Metalloprotease</keyword>
<keyword evidence="8" id="KW-0378">Hydrolase</keyword>
<name>A0A1L4CY31_9BACT</name>
<keyword evidence="9" id="KW-0862">Zinc</keyword>
<comment type="similarity">
    <text evidence="3">Belongs to the peptidase M50B family.</text>
</comment>
<evidence type="ECO:0000256" key="6">
    <source>
        <dbReference type="ARBA" id="ARBA00022692"/>
    </source>
</evidence>
<evidence type="ECO:0000256" key="9">
    <source>
        <dbReference type="ARBA" id="ARBA00022833"/>
    </source>
</evidence>
<keyword evidence="15" id="KW-1185">Reference proteome</keyword>
<dbReference type="Proteomes" id="UP000184731">
    <property type="component" value="Chromosome"/>
</dbReference>
<sequence>MNFMYLDSQFSLPKALLLYLGFLIAITMSQAIIAIVAKKRGDVSVQTRQMATLNPLPHIELIGTVIFPFIAIFLNSPVIFGWPKQFNIESRYFKKPKRDVNLVYASGIIINFIIALICMLVLKFMGPFYIAPTADHSSPEILSRIILSSICYLNVVIGALNLLPIPGTPGWYILINSLSYDLSRKLQEKAMLISIGFMVLIISGLFNSYFSLFISLFNVL</sequence>
<evidence type="ECO:0000256" key="1">
    <source>
        <dbReference type="ARBA" id="ARBA00001947"/>
    </source>
</evidence>
<dbReference type="GO" id="GO:0046872">
    <property type="term" value="F:metal ion binding"/>
    <property type="evidence" value="ECO:0007669"/>
    <property type="project" value="UniProtKB-KW"/>
</dbReference>
<dbReference type="EMBL" id="CP017834">
    <property type="protein sequence ID" value="APJ02847.1"/>
    <property type="molecule type" value="Genomic_DNA"/>
</dbReference>
<reference evidence="14 15" key="1">
    <citation type="submission" date="2016-10" db="EMBL/GenBank/DDBJ databases">
        <title>Silvanigrella aquatica sp. nov., isolated from a freshwater lake located in the Black Forest, Germany, description of Silvanigrellaceae fam. nov., Silvanigrellales ord. nov., reclassification of the order Bdellovibrionales in the class Oligoflexia, reclassification of the families Bacteriovoracaceae and Halobacteriovoraceae in the new order Bacteriovoracales ord. nov., and reclassification of the family Pseudobacteriovoracaceae in the order Oligoflexiales.</title>
        <authorList>
            <person name="Hahn M.W."/>
            <person name="Schmidt J."/>
            <person name="Koll U."/>
            <person name="Rohde M."/>
            <person name="Verbag S."/>
            <person name="Pitt A."/>
            <person name="Nakai R."/>
            <person name="Naganuma T."/>
            <person name="Lang E."/>
        </authorList>
    </citation>
    <scope>NUCLEOTIDE SEQUENCE [LARGE SCALE GENOMIC DNA]</scope>
    <source>
        <strain evidence="14 15">MWH-Nonnen-W8red</strain>
    </source>
</reference>
<evidence type="ECO:0000256" key="4">
    <source>
        <dbReference type="ARBA" id="ARBA00022475"/>
    </source>
</evidence>
<gene>
    <name evidence="14" type="ORF">AXG55_02495</name>
</gene>
<evidence type="ECO:0000256" key="7">
    <source>
        <dbReference type="ARBA" id="ARBA00022723"/>
    </source>
</evidence>
<dbReference type="GO" id="GO:0008237">
    <property type="term" value="F:metallopeptidase activity"/>
    <property type="evidence" value="ECO:0007669"/>
    <property type="project" value="UniProtKB-KW"/>
</dbReference>
<dbReference type="GO" id="GO:0005886">
    <property type="term" value="C:plasma membrane"/>
    <property type="evidence" value="ECO:0007669"/>
    <property type="project" value="UniProtKB-SubCell"/>
</dbReference>
<evidence type="ECO:0000256" key="13">
    <source>
        <dbReference type="SAM" id="Phobius"/>
    </source>
</evidence>
<keyword evidence="6 13" id="KW-0812">Transmembrane</keyword>
<evidence type="ECO:0000256" key="10">
    <source>
        <dbReference type="ARBA" id="ARBA00022989"/>
    </source>
</evidence>
<dbReference type="InterPro" id="IPR044537">
    <property type="entry name" value="Rip2-like"/>
</dbReference>
<dbReference type="KEGG" id="saqi:AXG55_02495"/>
<evidence type="ECO:0000313" key="15">
    <source>
        <dbReference type="Proteomes" id="UP000184731"/>
    </source>
</evidence>
<evidence type="ECO:0000256" key="2">
    <source>
        <dbReference type="ARBA" id="ARBA00004651"/>
    </source>
</evidence>
<feature type="transmembrane region" description="Helical" evidence="13">
    <location>
        <begin position="195"/>
        <end position="217"/>
    </location>
</feature>
<keyword evidence="5" id="KW-0645">Protease</keyword>
<dbReference type="OrthoDB" id="5291252at2"/>
<protein>
    <recommendedName>
        <fullName evidence="16">Peptidase M50 domain-containing protein</fullName>
    </recommendedName>
</protein>
<accession>A0A1L4CY31</accession>
<comment type="subcellular location">
    <subcellularLocation>
        <location evidence="2">Cell membrane</location>
        <topology evidence="2">Multi-pass membrane protein</topology>
    </subcellularLocation>
</comment>
<evidence type="ECO:0000313" key="14">
    <source>
        <dbReference type="EMBL" id="APJ02847.1"/>
    </source>
</evidence>
<dbReference type="CDD" id="cd06158">
    <property type="entry name" value="S2P-M50_like_1"/>
    <property type="match status" value="1"/>
</dbReference>
<organism evidence="14 15">
    <name type="scientific">Silvanigrella aquatica</name>
    <dbReference type="NCBI Taxonomy" id="1915309"/>
    <lineage>
        <taxon>Bacteria</taxon>
        <taxon>Pseudomonadati</taxon>
        <taxon>Bdellovibrionota</taxon>
        <taxon>Oligoflexia</taxon>
        <taxon>Silvanigrellales</taxon>
        <taxon>Silvanigrellaceae</taxon>
        <taxon>Silvanigrella</taxon>
    </lineage>
</organism>
<feature type="transmembrane region" description="Helical" evidence="13">
    <location>
        <begin position="145"/>
        <end position="174"/>
    </location>
</feature>
<keyword evidence="10 13" id="KW-1133">Transmembrane helix</keyword>
<evidence type="ECO:0000256" key="8">
    <source>
        <dbReference type="ARBA" id="ARBA00022801"/>
    </source>
</evidence>
<dbReference type="GO" id="GO:0006508">
    <property type="term" value="P:proteolysis"/>
    <property type="evidence" value="ECO:0007669"/>
    <property type="project" value="UniProtKB-KW"/>
</dbReference>
<keyword evidence="7" id="KW-0479">Metal-binding</keyword>
<dbReference type="PANTHER" id="PTHR35864">
    <property type="entry name" value="ZINC METALLOPROTEASE MJ0611-RELATED"/>
    <property type="match status" value="1"/>
</dbReference>
<dbReference type="STRING" id="1915309.AXG55_02495"/>
<feature type="transmembrane region" description="Helical" evidence="13">
    <location>
        <begin position="102"/>
        <end position="125"/>
    </location>
</feature>
<evidence type="ECO:0008006" key="16">
    <source>
        <dbReference type="Google" id="ProtNLM"/>
    </source>
</evidence>